<sequence>MEINGVKIKDTYAEAFGIKVSRLLVTAATKKLAKIAATEATGYASSVIGCPAEAGIDGYVPPTETPDGRPGYVIMICNSGKKKLDHELLERIGMGILTAATTAVFNVLEDEDEKLKIGFKLKFFGDGYEKELEIDGRKIHSIPIMSGDFLVESEFGIKNGVAGGNFFILADTKMEALVAAEAAVDAIHAVPGTITPFPGGVVASGSKVGCNSYNFLDASTNEKMCVTLKEEVAETDIDKDIGGIFEIVIDGVTEEQVKSAMREGIKAACTIDGVKEISAGNFGGNLGAYKINLRELF</sequence>
<evidence type="ECO:0000313" key="7">
    <source>
        <dbReference type="Proteomes" id="UP000077066"/>
    </source>
</evidence>
<evidence type="ECO:0000256" key="1">
    <source>
        <dbReference type="ARBA" id="ARBA00006770"/>
    </source>
</evidence>
<dbReference type="NCBIfam" id="TIGR03119">
    <property type="entry name" value="one_C_fhcD"/>
    <property type="match status" value="1"/>
</dbReference>
<dbReference type="Pfam" id="PF01913">
    <property type="entry name" value="FTR"/>
    <property type="match status" value="1"/>
</dbReference>
<comment type="catalytic activity">
    <reaction evidence="3">
        <text>N-formylmethanofuran + 5,6,7,8-tetrahydromethanopterin + H(+) = N(5)-formyl-5,6,7,8-tetrahydromethanopterin + methanofuran</text>
        <dbReference type="Rhea" id="RHEA:18061"/>
        <dbReference type="ChEBI" id="CHEBI:15378"/>
        <dbReference type="ChEBI" id="CHEBI:57727"/>
        <dbReference type="ChEBI" id="CHEBI:58018"/>
        <dbReference type="ChEBI" id="CHEBI:58103"/>
        <dbReference type="ChEBI" id="CHEBI:58151"/>
        <dbReference type="EC" id="2.3.1.101"/>
    </reaction>
</comment>
<feature type="domain" description="Formylmethanofuran: tetrahydromethanopterin formyltransferase Ftr N-terminal" evidence="4">
    <location>
        <begin position="1"/>
        <end position="144"/>
    </location>
</feature>
<keyword evidence="6" id="KW-0378">Hydrolase</keyword>
<dbReference type="STRING" id="55758.MBFIL_14990"/>
<dbReference type="RefSeq" id="WP_066973245.1">
    <property type="nucleotide sequence ID" value="NZ_LWMT01000252.1"/>
</dbReference>
<proteinExistence type="inferred from homology"/>
<keyword evidence="3 6" id="KW-0012">Acyltransferase</keyword>
<keyword evidence="7" id="KW-1185">Reference proteome</keyword>
<dbReference type="PATRIC" id="fig|55758.3.peg.1690"/>
<comment type="subunit">
    <text evidence="3">Homotetramer.</text>
</comment>
<dbReference type="GO" id="GO:0006730">
    <property type="term" value="P:one-carbon metabolic process"/>
    <property type="evidence" value="ECO:0007669"/>
    <property type="project" value="UniProtKB-UniRule"/>
</dbReference>
<dbReference type="EC" id="2.3.1.101" evidence="3"/>
<dbReference type="NCBIfam" id="NF002554">
    <property type="entry name" value="PRK02114.1"/>
    <property type="match status" value="1"/>
</dbReference>
<dbReference type="AlphaFoldDB" id="A0A165ZWL0"/>
<dbReference type="GO" id="GO:0016787">
    <property type="term" value="F:hydrolase activity"/>
    <property type="evidence" value="ECO:0007669"/>
    <property type="project" value="UniProtKB-KW"/>
</dbReference>
<dbReference type="InterPro" id="IPR014053">
    <property type="entry name" value="ForMFR_H4MPT_ForTrfase"/>
</dbReference>
<comment type="subcellular location">
    <subcellularLocation>
        <location evidence="3">Cytoplasm</location>
    </subcellularLocation>
</comment>
<dbReference type="Gene3D" id="3.30.70.520">
    <property type="match status" value="2"/>
</dbReference>
<dbReference type="InterPro" id="IPR002770">
    <property type="entry name" value="ForMFR_H4MPT_ForTrfase_C"/>
</dbReference>
<comment type="caution">
    <text evidence="6">The sequence shown here is derived from an EMBL/GenBank/DDBJ whole genome shotgun (WGS) entry which is preliminary data.</text>
</comment>
<dbReference type="InterPro" id="IPR023447">
    <property type="entry name" value="ForMFR_H4MPT_ForTrfase_fd-like"/>
</dbReference>
<evidence type="ECO:0000259" key="5">
    <source>
        <dbReference type="Pfam" id="PF02741"/>
    </source>
</evidence>
<evidence type="ECO:0000313" key="6">
    <source>
        <dbReference type="EMBL" id="KZX11261.1"/>
    </source>
</evidence>
<dbReference type="GO" id="GO:0005737">
    <property type="term" value="C:cytoplasm"/>
    <property type="evidence" value="ECO:0007669"/>
    <property type="project" value="UniProtKB-SubCell"/>
</dbReference>
<accession>A0A165ZWL0</accession>
<organism evidence="6 7">
    <name type="scientific">Methanobrevibacter filiformis</name>
    <dbReference type="NCBI Taxonomy" id="55758"/>
    <lineage>
        <taxon>Archaea</taxon>
        <taxon>Methanobacteriati</taxon>
        <taxon>Methanobacteriota</taxon>
        <taxon>Methanomada group</taxon>
        <taxon>Methanobacteria</taxon>
        <taxon>Methanobacteriales</taxon>
        <taxon>Methanobacteriaceae</taxon>
        <taxon>Methanobrevibacter</taxon>
    </lineage>
</organism>
<gene>
    <name evidence="6" type="primary">fhcD_2</name>
    <name evidence="3" type="synonym">ftr</name>
    <name evidence="6" type="ORF">MBFIL_14990</name>
</gene>
<dbReference type="GO" id="GO:0019386">
    <property type="term" value="P:methanogenesis, from carbon dioxide"/>
    <property type="evidence" value="ECO:0007669"/>
    <property type="project" value="UniProtKB-UniRule"/>
</dbReference>
<dbReference type="InterPro" id="IPR022667">
    <property type="entry name" value="ForMFR_H4MPT_ForTrfase_N"/>
</dbReference>
<evidence type="ECO:0000256" key="2">
    <source>
        <dbReference type="ARBA" id="ARBA00022679"/>
    </source>
</evidence>
<dbReference type="Proteomes" id="UP000077066">
    <property type="component" value="Unassembled WGS sequence"/>
</dbReference>
<keyword evidence="3" id="KW-0963">Cytoplasm</keyword>
<comment type="pathway">
    <text evidence="3">One-carbon metabolism; methanogenesis from CO(2); 5,10-methenyl-5,6,7,8-tetrahydromethanopterin from CO(2): step 2/3.</text>
</comment>
<name>A0A165ZWL0_9EURY</name>
<reference evidence="6 7" key="1">
    <citation type="submission" date="2016-04" db="EMBL/GenBank/DDBJ databases">
        <title>Genome sequence of Methanobrevibacter filiformis DSM 11501.</title>
        <authorList>
            <person name="Poehlein A."/>
            <person name="Seedorf H."/>
            <person name="Daniel R."/>
        </authorList>
    </citation>
    <scope>NUCLEOTIDE SEQUENCE [LARGE SCALE GENOMIC DNA]</scope>
    <source>
        <strain evidence="6 7">DSM 11501</strain>
    </source>
</reference>
<dbReference type="HAMAP" id="MF_00579">
    <property type="entry name" value="FTR"/>
    <property type="match status" value="1"/>
</dbReference>
<keyword evidence="3" id="KW-0484">Methanogenesis</keyword>
<keyword evidence="3" id="KW-0554">One-carbon metabolism</keyword>
<comment type="similarity">
    <text evidence="1 3">Belongs to the FTR family.</text>
</comment>
<dbReference type="Pfam" id="PF02741">
    <property type="entry name" value="FTR_C"/>
    <property type="match status" value="1"/>
</dbReference>
<protein>
    <recommendedName>
        <fullName evidence="3">Formylmethanofuran--tetrahydromethanopterin formyltransferase</fullName>
        <shortName evidence="3">Ftr</shortName>
        <ecNumber evidence="3">2.3.1.101</ecNumber>
    </recommendedName>
    <alternativeName>
        <fullName evidence="3">H4MPT formyltransferase</fullName>
    </alternativeName>
</protein>
<dbReference type="UniPathway" id="UPA00640">
    <property type="reaction ID" value="UER00693"/>
</dbReference>
<keyword evidence="2 3" id="KW-0808">Transferase</keyword>
<evidence type="ECO:0000256" key="3">
    <source>
        <dbReference type="HAMAP-Rule" id="MF_00579"/>
    </source>
</evidence>
<dbReference type="GO" id="GO:0030270">
    <property type="term" value="F:formylmethanofuran-tetrahydromethanopterin N-formyltransferase activity"/>
    <property type="evidence" value="ECO:0007669"/>
    <property type="project" value="UniProtKB-UniRule"/>
</dbReference>
<feature type="domain" description="Formylmethanofuran: tetrahydromethanopterin formyltransferase Ftr C-terminal" evidence="5">
    <location>
        <begin position="147"/>
        <end position="296"/>
    </location>
</feature>
<dbReference type="SUPFAM" id="SSF55112">
    <property type="entry name" value="Formylmethanofuran:tetrahydromethanopterin formyltransferase"/>
    <property type="match status" value="2"/>
</dbReference>
<comment type="function">
    <text evidence="3">Catalyzes the reversible transfer of a formyl group from formylmethanofuran (formyl-MFR) to tetrahydromethanopterin (H(4)MPT) to produce 5-formyl tetrahydromethanopterin (5-formyl-H(4)MPT) and methanofuran (MFR).</text>
</comment>
<dbReference type="EMBL" id="LWMT01000252">
    <property type="protein sequence ID" value="KZX11261.1"/>
    <property type="molecule type" value="Genomic_DNA"/>
</dbReference>
<evidence type="ECO:0000259" key="4">
    <source>
        <dbReference type="Pfam" id="PF01913"/>
    </source>
</evidence>
<dbReference type="PIRSF" id="PIRSF006414">
    <property type="entry name" value="Ftr_formyl_trnsf"/>
    <property type="match status" value="1"/>
</dbReference>
<dbReference type="OrthoDB" id="81373at2157"/>